<feature type="region of interest" description="Disordered" evidence="1">
    <location>
        <begin position="494"/>
        <end position="556"/>
    </location>
</feature>
<protein>
    <submittedName>
        <fullName evidence="3">JJJ2</fullName>
    </submittedName>
</protein>
<dbReference type="EMBL" id="JAGSYN010000108">
    <property type="protein sequence ID" value="KAG7664071.1"/>
    <property type="molecule type" value="Genomic_DNA"/>
</dbReference>
<dbReference type="PANTHER" id="PTHR44157:SF1">
    <property type="entry name" value="DNAJ HOMOLOG SUBFAMILY C MEMBER 11"/>
    <property type="match status" value="1"/>
</dbReference>
<feature type="compositionally biased region" description="Basic and acidic residues" evidence="1">
    <location>
        <begin position="259"/>
        <end position="278"/>
    </location>
</feature>
<proteinExistence type="predicted"/>
<dbReference type="PROSITE" id="PS50076">
    <property type="entry name" value="DNAJ_2"/>
    <property type="match status" value="1"/>
</dbReference>
<feature type="region of interest" description="Disordered" evidence="1">
    <location>
        <begin position="219"/>
        <end position="476"/>
    </location>
</feature>
<dbReference type="Proteomes" id="UP000694255">
    <property type="component" value="Unassembled WGS sequence"/>
</dbReference>
<feature type="domain" description="J" evidence="2">
    <location>
        <begin position="7"/>
        <end position="76"/>
    </location>
</feature>
<dbReference type="GO" id="GO:0042407">
    <property type="term" value="P:cristae formation"/>
    <property type="evidence" value="ECO:0007669"/>
    <property type="project" value="TreeGrafter"/>
</dbReference>
<dbReference type="GeneID" id="73469196"/>
<dbReference type="GO" id="GO:0005739">
    <property type="term" value="C:mitochondrion"/>
    <property type="evidence" value="ECO:0007669"/>
    <property type="project" value="GOC"/>
</dbReference>
<evidence type="ECO:0000313" key="4">
    <source>
        <dbReference type="Proteomes" id="UP000694255"/>
    </source>
</evidence>
<dbReference type="InterPro" id="IPR052243">
    <property type="entry name" value="Mito_inner_membrane_organizer"/>
</dbReference>
<feature type="compositionally biased region" description="Low complexity" evidence="1">
    <location>
        <begin position="279"/>
        <end position="299"/>
    </location>
</feature>
<feature type="compositionally biased region" description="Basic and acidic residues" evidence="1">
    <location>
        <begin position="219"/>
        <end position="233"/>
    </location>
</feature>
<feature type="compositionally biased region" description="Polar residues" evidence="1">
    <location>
        <begin position="444"/>
        <end position="453"/>
    </location>
</feature>
<organism evidence="3 4">
    <name type="scientific">[Candida] subhashii</name>
    <dbReference type="NCBI Taxonomy" id="561895"/>
    <lineage>
        <taxon>Eukaryota</taxon>
        <taxon>Fungi</taxon>
        <taxon>Dikarya</taxon>
        <taxon>Ascomycota</taxon>
        <taxon>Saccharomycotina</taxon>
        <taxon>Pichiomycetes</taxon>
        <taxon>Debaryomycetaceae</taxon>
        <taxon>Spathaspora</taxon>
    </lineage>
</organism>
<dbReference type="AlphaFoldDB" id="A0A8J5QGD4"/>
<accession>A0A8J5QGD4</accession>
<name>A0A8J5QGD4_9ASCO</name>
<dbReference type="PANTHER" id="PTHR44157">
    <property type="entry name" value="DNAJ HOMOLOG SUBFAMILY C MEMBER 11"/>
    <property type="match status" value="1"/>
</dbReference>
<feature type="compositionally biased region" description="Acidic residues" evidence="1">
    <location>
        <begin position="304"/>
        <end position="336"/>
    </location>
</feature>
<feature type="region of interest" description="Disordered" evidence="1">
    <location>
        <begin position="135"/>
        <end position="199"/>
    </location>
</feature>
<dbReference type="CDD" id="cd06257">
    <property type="entry name" value="DnaJ"/>
    <property type="match status" value="1"/>
</dbReference>
<feature type="compositionally biased region" description="Low complexity" evidence="1">
    <location>
        <begin position="430"/>
        <end position="442"/>
    </location>
</feature>
<evidence type="ECO:0000259" key="2">
    <source>
        <dbReference type="PROSITE" id="PS50076"/>
    </source>
</evidence>
<dbReference type="RefSeq" id="XP_049264303.1">
    <property type="nucleotide sequence ID" value="XM_049406140.1"/>
</dbReference>
<feature type="compositionally biased region" description="Basic and acidic residues" evidence="1">
    <location>
        <begin position="241"/>
        <end position="251"/>
    </location>
</feature>
<feature type="compositionally biased region" description="Polar residues" evidence="1">
    <location>
        <begin position="63"/>
        <end position="82"/>
    </location>
</feature>
<gene>
    <name evidence="3" type="ORF">J8A68_002395</name>
</gene>
<reference evidence="3 4" key="1">
    <citation type="journal article" date="2021" name="DNA Res.">
        <title>Genome analysis of Candida subhashii reveals its hybrid nature and dual mitochondrial genome conformations.</title>
        <authorList>
            <person name="Mixao V."/>
            <person name="Hegedusova E."/>
            <person name="Saus E."/>
            <person name="Pryszcz L.P."/>
            <person name="Cillingova A."/>
            <person name="Nosek J."/>
            <person name="Gabaldon T."/>
        </authorList>
    </citation>
    <scope>NUCLEOTIDE SEQUENCE [LARGE SCALE GENOMIC DNA]</scope>
    <source>
        <strain evidence="3 4">CBS 10753</strain>
    </source>
</reference>
<sequence>MSASTYQYFQTLGIPPTSSLDEVKKAYKKLSLKYHPDKTSNKEHHEMFIKIKEAYEALKDNPFYNNNTRSRQQQPEESSYMFTSGGPGPGNGYRRPGGFSYYQYYQRQNDEEAAAQAERLRQEMFERLRAEEELRKRKEAEELRKRKEAERLRKEMQERMKAAEELRKQEAERLRKEMSERTRVEEELRKKEQARRVQEKTKAALDELLRHQEKLAEMEQKRKEHLQEEHEYFQAKSQARRGVEKEEEVRNRQYNNEDMADRQYRETKERNARERENARQSFFSYTDYYDSSSHHGGSSNDPIVVEDDDSSVVVESDESEEEEEEDDEEEDDEQDEFTFNSEAHSAPVDTSQFDASFEAGQEEDKYKDRSSPLASSTTEYYQDPDLMSKLNEILESELNAPPKPKAKSKSTASYTGWRKNGSSSPKRQQPAATAAPESTPASNIPGQARTSYVRSHLGTPNKRYKPSNIFKMDDLGKNLNPDLENVDFSDMYESLPHSQKRPQQKENTTPPNSPMKSSKRRIFEYTNGKSKAETLSTPTNKNPIRGHPVKNEPKSRIPRLSMSDLHASPSIQFSPPTPPNPNLNPSITRAGWKSYTDLIQSYQKQFLEYKQLIIEYQQERTLKDLHYFEVINGSSENMNVYLCCLARDEEVNNQYMTTLREFVGTMGVYNQNCDWIRIVKQDDESWV</sequence>
<dbReference type="OrthoDB" id="442087at2759"/>
<dbReference type="Pfam" id="PF00226">
    <property type="entry name" value="DnaJ"/>
    <property type="match status" value="1"/>
</dbReference>
<dbReference type="SMART" id="SM00271">
    <property type="entry name" value="DnaJ"/>
    <property type="match status" value="1"/>
</dbReference>
<feature type="compositionally biased region" description="Polar residues" evidence="1">
    <location>
        <begin position="505"/>
        <end position="516"/>
    </location>
</feature>
<feature type="region of interest" description="Disordered" evidence="1">
    <location>
        <begin position="62"/>
        <end position="95"/>
    </location>
</feature>
<evidence type="ECO:0000256" key="1">
    <source>
        <dbReference type="SAM" id="MobiDB-lite"/>
    </source>
</evidence>
<feature type="compositionally biased region" description="Polar residues" evidence="1">
    <location>
        <begin position="527"/>
        <end position="542"/>
    </location>
</feature>
<feature type="compositionally biased region" description="Polar residues" evidence="1">
    <location>
        <begin position="337"/>
        <end position="354"/>
    </location>
</feature>
<keyword evidence="4" id="KW-1185">Reference proteome</keyword>
<comment type="caution">
    <text evidence="3">The sequence shown here is derived from an EMBL/GenBank/DDBJ whole genome shotgun (WGS) entry which is preliminary data.</text>
</comment>
<evidence type="ECO:0000313" key="3">
    <source>
        <dbReference type="EMBL" id="KAG7664071.1"/>
    </source>
</evidence>
<dbReference type="InterPro" id="IPR001623">
    <property type="entry name" value="DnaJ_domain"/>
</dbReference>